<dbReference type="InterPro" id="IPR036388">
    <property type="entry name" value="WH-like_DNA-bd_sf"/>
</dbReference>
<proteinExistence type="predicted"/>
<dbReference type="STRING" id="89065.SAMN05216605_101506"/>
<dbReference type="Proteomes" id="UP000182894">
    <property type="component" value="Unassembled WGS sequence"/>
</dbReference>
<dbReference type="AlphaFoldDB" id="A0A1G7SQ83"/>
<dbReference type="OrthoDB" id="9807069at2"/>
<keyword evidence="3" id="KW-0804">Transcription</keyword>
<dbReference type="Gene3D" id="1.10.10.10">
    <property type="entry name" value="Winged helix-like DNA-binding domain superfamily/Winged helix DNA-binding domain"/>
    <property type="match status" value="1"/>
</dbReference>
<dbReference type="PANTHER" id="PTHR33204:SF17">
    <property type="entry name" value="TRANSCRIPTIONAL REGULATORY PROTEIN"/>
    <property type="match status" value="1"/>
</dbReference>
<evidence type="ECO:0000259" key="4">
    <source>
        <dbReference type="PROSITE" id="PS51118"/>
    </source>
</evidence>
<dbReference type="GO" id="GO:0003677">
    <property type="term" value="F:DNA binding"/>
    <property type="evidence" value="ECO:0007669"/>
    <property type="project" value="UniProtKB-KW"/>
</dbReference>
<keyword evidence="2" id="KW-0238">DNA-binding</keyword>
<evidence type="ECO:0000256" key="2">
    <source>
        <dbReference type="ARBA" id="ARBA00023125"/>
    </source>
</evidence>
<protein>
    <submittedName>
        <fullName evidence="5">Transcriptional regulator, HxlR family</fullName>
    </submittedName>
</protein>
<keyword evidence="1" id="KW-0805">Transcription regulation</keyword>
<dbReference type="InterPro" id="IPR002577">
    <property type="entry name" value="HTH_HxlR"/>
</dbReference>
<evidence type="ECO:0000313" key="6">
    <source>
        <dbReference type="Proteomes" id="UP000182894"/>
    </source>
</evidence>
<accession>A0A1G7SQ83</accession>
<reference evidence="6" key="1">
    <citation type="submission" date="2016-10" db="EMBL/GenBank/DDBJ databases">
        <authorList>
            <person name="Varghese N."/>
            <person name="Submissions S."/>
        </authorList>
    </citation>
    <scope>NUCLEOTIDE SEQUENCE [LARGE SCALE GENOMIC DNA]</scope>
    <source>
        <strain evidence="6">ATCC 700689</strain>
    </source>
</reference>
<dbReference type="SUPFAM" id="SSF46785">
    <property type="entry name" value="Winged helix' DNA-binding domain"/>
    <property type="match status" value="1"/>
</dbReference>
<sequence>MQKKSFADMPCPIAHSLEHVGDWWNILILRDMSYGLSRFDEFEKSLGIAASTLTRRLNGLIESGLVERRAYTDKPPRYDYVLTDSGRDFRPVVLTLMKWGARHFSPNGSNIELVDETSGQPVDLVLTDGNTGKRINMQDHSLRYKGPSDSLSAWRLEAGRARRTAYRDSLPPSTPLQTHR</sequence>
<dbReference type="RefSeq" id="WP_074749857.1">
    <property type="nucleotide sequence ID" value="NZ_FNCO01000001.1"/>
</dbReference>
<dbReference type="PROSITE" id="PS51118">
    <property type="entry name" value="HTH_HXLR"/>
    <property type="match status" value="1"/>
</dbReference>
<feature type="domain" description="HTH hxlR-type" evidence="4">
    <location>
        <begin position="11"/>
        <end position="108"/>
    </location>
</feature>
<organism evidence="5 6">
    <name type="scientific">Pseudomonas abietaniphila</name>
    <dbReference type="NCBI Taxonomy" id="89065"/>
    <lineage>
        <taxon>Bacteria</taxon>
        <taxon>Pseudomonadati</taxon>
        <taxon>Pseudomonadota</taxon>
        <taxon>Gammaproteobacteria</taxon>
        <taxon>Pseudomonadales</taxon>
        <taxon>Pseudomonadaceae</taxon>
        <taxon>Pseudomonas</taxon>
    </lineage>
</organism>
<evidence type="ECO:0000256" key="3">
    <source>
        <dbReference type="ARBA" id="ARBA00023163"/>
    </source>
</evidence>
<keyword evidence="6" id="KW-1185">Reference proteome</keyword>
<evidence type="ECO:0000256" key="1">
    <source>
        <dbReference type="ARBA" id="ARBA00023015"/>
    </source>
</evidence>
<dbReference type="Pfam" id="PF01638">
    <property type="entry name" value="HxlR"/>
    <property type="match status" value="1"/>
</dbReference>
<name>A0A1G7SQ83_9PSED</name>
<dbReference type="EMBL" id="FNCO01000001">
    <property type="protein sequence ID" value="SDG24430.1"/>
    <property type="molecule type" value="Genomic_DNA"/>
</dbReference>
<dbReference type="InterPro" id="IPR036390">
    <property type="entry name" value="WH_DNA-bd_sf"/>
</dbReference>
<gene>
    <name evidence="5" type="ORF">SAMN05216605_101506</name>
</gene>
<evidence type="ECO:0000313" key="5">
    <source>
        <dbReference type="EMBL" id="SDG24430.1"/>
    </source>
</evidence>
<dbReference type="PANTHER" id="PTHR33204">
    <property type="entry name" value="TRANSCRIPTIONAL REGULATOR, MARR FAMILY"/>
    <property type="match status" value="1"/>
</dbReference>